<evidence type="ECO:0000313" key="2">
    <source>
        <dbReference type="Proteomes" id="UP001196565"/>
    </source>
</evidence>
<reference evidence="1 2" key="1">
    <citation type="submission" date="2021-07" db="EMBL/GenBank/DDBJ databases">
        <authorList>
            <person name="So Y."/>
        </authorList>
    </citation>
    <scope>NUCLEOTIDE SEQUENCE [LARGE SCALE GENOMIC DNA]</scope>
    <source>
        <strain evidence="1 2">HJA6</strain>
    </source>
</reference>
<gene>
    <name evidence="1" type="ORF">KPL78_18230</name>
</gene>
<accession>A0ABS7ABX3</accession>
<evidence type="ECO:0000313" key="1">
    <source>
        <dbReference type="EMBL" id="MBW6399802.1"/>
    </source>
</evidence>
<protein>
    <recommendedName>
        <fullName evidence="3">Autotransporter outer membrane beta-barrel domain-containing protein</fullName>
    </recommendedName>
</protein>
<dbReference type="RefSeq" id="WP_219764396.1">
    <property type="nucleotide sequence ID" value="NZ_JAHYBZ010000006.1"/>
</dbReference>
<comment type="caution">
    <text evidence="1">The sequence shown here is derived from an EMBL/GenBank/DDBJ whole genome shotgun (WGS) entry which is preliminary data.</text>
</comment>
<proteinExistence type="predicted"/>
<name>A0ABS7ABX3_9PROT</name>
<dbReference type="Proteomes" id="UP001196565">
    <property type="component" value="Unassembled WGS sequence"/>
</dbReference>
<evidence type="ECO:0008006" key="3">
    <source>
        <dbReference type="Google" id="ProtNLM"/>
    </source>
</evidence>
<sequence length="327" mass="33645">MCGSARSRLLLLVLFLLVGPRIAAAQTLREDLLNLGRAGAIGGAMHSFSVFGGVPGISAATYDSDGLHLDSYKVPLSHSFAPIASGWLAGTAPYVELTAGYLHARDDTTVTDAALGSTDARLTFDAITVLAGVGLDIPILEDLGGKTILRPILLAGYAYISSNTRFSGPNASAIATATQGLLTDVSLNSLLLGGAIALTHERSIWGDVTLMLGLRFNQLVDTGLHASDSALNTTNGFSVATAVIELKGPTGIEVAGRALRWITFASGTGMYGRNSDALGFSSFAELGAGLELAGDLLIPGVEAVSLRGSGLFGDNVTGWSVGLAFSF</sequence>
<keyword evidence="2" id="KW-1185">Reference proteome</keyword>
<organism evidence="1 2">
    <name type="scientific">Roseomonas alba</name>
    <dbReference type="NCBI Taxonomy" id="2846776"/>
    <lineage>
        <taxon>Bacteria</taxon>
        <taxon>Pseudomonadati</taxon>
        <taxon>Pseudomonadota</taxon>
        <taxon>Alphaproteobacteria</taxon>
        <taxon>Acetobacterales</taxon>
        <taxon>Roseomonadaceae</taxon>
        <taxon>Roseomonas</taxon>
    </lineage>
</organism>
<dbReference type="EMBL" id="JAHYBZ010000006">
    <property type="protein sequence ID" value="MBW6399802.1"/>
    <property type="molecule type" value="Genomic_DNA"/>
</dbReference>